<dbReference type="PANTHER" id="PTHR43048:SF6">
    <property type="entry name" value="BLR8189 PROTEIN"/>
    <property type="match status" value="1"/>
</dbReference>
<keyword evidence="1" id="KW-0479">Metal-binding</keyword>
<evidence type="ECO:0000256" key="1">
    <source>
        <dbReference type="ARBA" id="ARBA00022723"/>
    </source>
</evidence>
<feature type="domain" description="VOC" evidence="2">
    <location>
        <begin position="10"/>
        <end position="150"/>
    </location>
</feature>
<evidence type="ECO:0000259" key="2">
    <source>
        <dbReference type="PROSITE" id="PS51819"/>
    </source>
</evidence>
<dbReference type="InterPro" id="IPR051785">
    <property type="entry name" value="MMCE/EMCE_epimerase"/>
</dbReference>
<evidence type="ECO:0000313" key="4">
    <source>
        <dbReference type="Proteomes" id="UP001307705"/>
    </source>
</evidence>
<comment type="caution">
    <text evidence="3">The sequence shown here is derived from an EMBL/GenBank/DDBJ whole genome shotgun (WGS) entry which is preliminary data.</text>
</comment>
<name>A0ABQ6Q2T5_9BACT</name>
<dbReference type="PANTHER" id="PTHR43048">
    <property type="entry name" value="METHYLMALONYL-COA EPIMERASE"/>
    <property type="match status" value="1"/>
</dbReference>
<dbReference type="Proteomes" id="UP001307705">
    <property type="component" value="Unassembled WGS sequence"/>
</dbReference>
<gene>
    <name evidence="3" type="ORF">Ataiwa_27380</name>
</gene>
<keyword evidence="4" id="KW-1185">Reference proteome</keyword>
<dbReference type="InterPro" id="IPR037523">
    <property type="entry name" value="VOC_core"/>
</dbReference>
<dbReference type="Gene3D" id="3.10.180.10">
    <property type="entry name" value="2,3-Dihydroxybiphenyl 1,2-Dioxygenase, domain 1"/>
    <property type="match status" value="2"/>
</dbReference>
<dbReference type="InterPro" id="IPR029068">
    <property type="entry name" value="Glyas_Bleomycin-R_OHBP_Dase"/>
</dbReference>
<dbReference type="InterPro" id="IPR004360">
    <property type="entry name" value="Glyas_Fos-R_dOase_dom"/>
</dbReference>
<dbReference type="PROSITE" id="PS51819">
    <property type="entry name" value="VOC"/>
    <property type="match status" value="1"/>
</dbReference>
<sequence>MDENRYQLNGIQQVGIGVEDLETSWKWYRKAFGMDVPIFQDKAEARLMKSYTGDEVHSRHAVLAMNMQGGGGFEIWQFTSREPQPFFGTVTWGDLGIFAVKIRTRDVRKSREWLKECGANLLTPILMHPDGTRSFFIRDPFSNVFEIRESDSWFGSGKHLHGGVMGVCIGVRDLAHSLSLYQKVLGFEKSVYQEEEFSQAWGGNDVVSRRCLLSMSGKNPGAFGALLCTAQIELVQMLHGTPKKIFEDRFWGDLGFIHCCLDVNGMHDLKTKASHAGYPFTVDSEYSFDMGKASGHFCYLEDADGTLIEMVETHKVPIFEKFNWYLQLKSRNPKKNLPVFLVKMLALNRVKD</sequence>
<accession>A0ABQ6Q2T5</accession>
<dbReference type="Pfam" id="PF00903">
    <property type="entry name" value="Glyoxalase"/>
    <property type="match status" value="1"/>
</dbReference>
<reference evidence="3 4" key="1">
    <citation type="submission" date="2023-08" db="EMBL/GenBank/DDBJ databases">
        <title>Draft genome sequence of Algoriphagus taiwanensis.</title>
        <authorList>
            <person name="Takatani N."/>
            <person name="Hosokawa M."/>
            <person name="Sawabe T."/>
        </authorList>
    </citation>
    <scope>NUCLEOTIDE SEQUENCE [LARGE SCALE GENOMIC DNA]</scope>
    <source>
        <strain evidence="3 4">JCM 19755</strain>
    </source>
</reference>
<proteinExistence type="predicted"/>
<organism evidence="3 4">
    <name type="scientific">Algoriphagus taiwanensis</name>
    <dbReference type="NCBI Taxonomy" id="1445656"/>
    <lineage>
        <taxon>Bacteria</taxon>
        <taxon>Pseudomonadati</taxon>
        <taxon>Bacteroidota</taxon>
        <taxon>Cytophagia</taxon>
        <taxon>Cytophagales</taxon>
        <taxon>Cyclobacteriaceae</taxon>
        <taxon>Algoriphagus</taxon>
    </lineage>
</organism>
<evidence type="ECO:0000313" key="3">
    <source>
        <dbReference type="EMBL" id="GMQ34466.1"/>
    </source>
</evidence>
<dbReference type="EMBL" id="BTPE01000009">
    <property type="protein sequence ID" value="GMQ34466.1"/>
    <property type="molecule type" value="Genomic_DNA"/>
</dbReference>
<protein>
    <recommendedName>
        <fullName evidence="2">VOC domain-containing protein</fullName>
    </recommendedName>
</protein>
<dbReference type="RefSeq" id="WP_338229291.1">
    <property type="nucleotide sequence ID" value="NZ_BTPE01000009.1"/>
</dbReference>
<dbReference type="SUPFAM" id="SSF54593">
    <property type="entry name" value="Glyoxalase/Bleomycin resistance protein/Dihydroxybiphenyl dioxygenase"/>
    <property type="match status" value="2"/>
</dbReference>